<gene>
    <name evidence="2" type="ORF">GCM10011511_25920</name>
</gene>
<dbReference type="RefSeq" id="WP_188932163.1">
    <property type="nucleotide sequence ID" value="NZ_BMJC01000002.1"/>
</dbReference>
<name>A0A8J2UD53_9BACT</name>
<comment type="caution">
    <text evidence="2">The sequence shown here is derived from an EMBL/GenBank/DDBJ whole genome shotgun (WGS) entry which is preliminary data.</text>
</comment>
<dbReference type="AlphaFoldDB" id="A0A8J2UD53"/>
<organism evidence="2 3">
    <name type="scientific">Puia dinghuensis</name>
    <dbReference type="NCBI Taxonomy" id="1792502"/>
    <lineage>
        <taxon>Bacteria</taxon>
        <taxon>Pseudomonadati</taxon>
        <taxon>Bacteroidota</taxon>
        <taxon>Chitinophagia</taxon>
        <taxon>Chitinophagales</taxon>
        <taxon>Chitinophagaceae</taxon>
        <taxon>Puia</taxon>
    </lineage>
</organism>
<evidence type="ECO:0000313" key="3">
    <source>
        <dbReference type="Proteomes" id="UP000607559"/>
    </source>
</evidence>
<keyword evidence="3" id="KW-1185">Reference proteome</keyword>
<accession>A0A8J2UD53</accession>
<dbReference type="Proteomes" id="UP000607559">
    <property type="component" value="Unassembled WGS sequence"/>
</dbReference>
<protein>
    <submittedName>
        <fullName evidence="2">Uncharacterized protein</fullName>
    </submittedName>
</protein>
<reference evidence="2" key="1">
    <citation type="journal article" date="2014" name="Int. J. Syst. Evol. Microbiol.">
        <title>Complete genome sequence of Corynebacterium casei LMG S-19264T (=DSM 44701T), isolated from a smear-ripened cheese.</title>
        <authorList>
            <consortium name="US DOE Joint Genome Institute (JGI-PGF)"/>
            <person name="Walter F."/>
            <person name="Albersmeier A."/>
            <person name="Kalinowski J."/>
            <person name="Ruckert C."/>
        </authorList>
    </citation>
    <scope>NUCLEOTIDE SEQUENCE</scope>
    <source>
        <strain evidence="2">CGMCC 1.15448</strain>
    </source>
</reference>
<dbReference type="EMBL" id="BMJC01000002">
    <property type="protein sequence ID" value="GGB01419.1"/>
    <property type="molecule type" value="Genomic_DNA"/>
</dbReference>
<feature type="region of interest" description="Disordered" evidence="1">
    <location>
        <begin position="179"/>
        <end position="205"/>
    </location>
</feature>
<sequence>MFTAKFSQSNPKSLSMKKNNEKNAGQIANEIFALLENQDKEHANRILASVATLLGVTPPAAVNGQAGNGEGSSNGQTPLATVKDAKAFFTLKKPETIGEEFAVAAKFRVDNSLGETHTKADIKETIADKAKRNFADNNFSRDMVNAIRQAKFFIRGKKKGDYVLSALGEAYVDALPDRTAAAESRNAHKPSKRAKKKAAKKASKK</sequence>
<evidence type="ECO:0000256" key="1">
    <source>
        <dbReference type="SAM" id="MobiDB-lite"/>
    </source>
</evidence>
<proteinExistence type="predicted"/>
<evidence type="ECO:0000313" key="2">
    <source>
        <dbReference type="EMBL" id="GGB01419.1"/>
    </source>
</evidence>
<feature type="compositionally biased region" description="Basic residues" evidence="1">
    <location>
        <begin position="187"/>
        <end position="205"/>
    </location>
</feature>
<reference evidence="2" key="2">
    <citation type="submission" date="2020-09" db="EMBL/GenBank/DDBJ databases">
        <authorList>
            <person name="Sun Q."/>
            <person name="Zhou Y."/>
        </authorList>
    </citation>
    <scope>NUCLEOTIDE SEQUENCE</scope>
    <source>
        <strain evidence="2">CGMCC 1.15448</strain>
    </source>
</reference>